<feature type="domain" description="DUF6906" evidence="1">
    <location>
        <begin position="1"/>
        <end position="49"/>
    </location>
</feature>
<name>A0ABX6DAG7_9BACI</name>
<gene>
    <name evidence="2" type="ORF">GDS87_11715</name>
</gene>
<dbReference type="Pfam" id="PF21847">
    <property type="entry name" value="DUF6906"/>
    <property type="match status" value="1"/>
</dbReference>
<dbReference type="Proteomes" id="UP000373269">
    <property type="component" value="Chromosome"/>
</dbReference>
<evidence type="ECO:0000313" key="2">
    <source>
        <dbReference type="EMBL" id="QGG51574.1"/>
    </source>
</evidence>
<evidence type="ECO:0000313" key="3">
    <source>
        <dbReference type="Proteomes" id="UP000373269"/>
    </source>
</evidence>
<keyword evidence="3" id="KW-1185">Reference proteome</keyword>
<evidence type="ECO:0000259" key="1">
    <source>
        <dbReference type="Pfam" id="PF21847"/>
    </source>
</evidence>
<dbReference type="EMBL" id="CP045835">
    <property type="protein sequence ID" value="QGG51574.1"/>
    <property type="molecule type" value="Genomic_DNA"/>
</dbReference>
<proteinExistence type="predicted"/>
<sequence>MKRGRNLTVNESNYLKTFHLTPANWLMSKKLVEEWTIVHRFTGRPRVIPAP</sequence>
<accession>A0ABX6DAG7</accession>
<dbReference type="InterPro" id="IPR054201">
    <property type="entry name" value="DUF6906"/>
</dbReference>
<protein>
    <recommendedName>
        <fullName evidence="1">DUF6906 domain-containing protein</fullName>
    </recommendedName>
</protein>
<dbReference type="RefSeq" id="WP_369595730.1">
    <property type="nucleotide sequence ID" value="NZ_CP045835.1"/>
</dbReference>
<organism evidence="2 3">
    <name type="scientific">Lysinibacillus pakistanensis</name>
    <dbReference type="NCBI Taxonomy" id="759811"/>
    <lineage>
        <taxon>Bacteria</taxon>
        <taxon>Bacillati</taxon>
        <taxon>Bacillota</taxon>
        <taxon>Bacilli</taxon>
        <taxon>Bacillales</taxon>
        <taxon>Bacillaceae</taxon>
        <taxon>Lysinibacillus</taxon>
    </lineage>
</organism>
<reference evidence="2 3" key="1">
    <citation type="submission" date="2019-11" db="EMBL/GenBank/DDBJ databases">
        <title>Whole Genome Sequencing and Comparative Genomic Analyses of Lysinibacillus pakistanensis LZH-9, a Halotolerant Strain with Excellent COD Removal Capability.</title>
        <authorList>
            <person name="Zhou H."/>
        </authorList>
    </citation>
    <scope>NUCLEOTIDE SEQUENCE [LARGE SCALE GENOMIC DNA]</scope>
    <source>
        <strain evidence="2 3">LZH-9</strain>
    </source>
</reference>